<keyword evidence="1" id="KW-0472">Membrane</keyword>
<name>A0ABS3FV59_9CYAN</name>
<evidence type="ECO:0000256" key="1">
    <source>
        <dbReference type="SAM" id="Phobius"/>
    </source>
</evidence>
<dbReference type="EMBL" id="JAFLQW010000483">
    <property type="protein sequence ID" value="MBO0351010.1"/>
    <property type="molecule type" value="Genomic_DNA"/>
</dbReference>
<accession>A0ABS3FV59</accession>
<proteinExistence type="predicted"/>
<feature type="transmembrane region" description="Helical" evidence="1">
    <location>
        <begin position="12"/>
        <end position="34"/>
    </location>
</feature>
<keyword evidence="1" id="KW-1133">Transmembrane helix</keyword>
<comment type="caution">
    <text evidence="2">The sequence shown here is derived from an EMBL/GenBank/DDBJ whole genome shotgun (WGS) entry which is preliminary data.</text>
</comment>
<reference evidence="2 3" key="1">
    <citation type="submission" date="2021-03" db="EMBL/GenBank/DDBJ databases">
        <title>Metabolic Capacity of the Antarctic Cyanobacterium Phormidium pseudopriestleyi that Sustains Oxygenic Photosynthesis in the Presence of Hydrogen Sulfide.</title>
        <authorList>
            <person name="Lumian J.E."/>
            <person name="Jungblut A.D."/>
            <person name="Dillon M.L."/>
            <person name="Hawes I."/>
            <person name="Doran P.T."/>
            <person name="Mackey T.J."/>
            <person name="Dick G.J."/>
            <person name="Grettenberger C.L."/>
            <person name="Sumner D.Y."/>
        </authorList>
    </citation>
    <scope>NUCLEOTIDE SEQUENCE [LARGE SCALE GENOMIC DNA]</scope>
    <source>
        <strain evidence="2 3">FRX01</strain>
    </source>
</reference>
<sequence>MESFQPWLSYVGIGVGVILGGIVLIWISVSLIIFSKTKGLPQAIGAFFTQIADGDVNGAYQSTTDRFKSKTSKQQFAKFIKTHKLNQYQRTTMSIPTTEGEVHCLDVTVISKTGREVPVQMKLVKQDKVWTVDDLTYQYISKKNAPAAAKK</sequence>
<dbReference type="RefSeq" id="WP_207089469.1">
    <property type="nucleotide sequence ID" value="NZ_JAFLQW010000483.1"/>
</dbReference>
<organism evidence="2 3">
    <name type="scientific">Phormidium pseudopriestleyi FRX01</name>
    <dbReference type="NCBI Taxonomy" id="1759528"/>
    <lineage>
        <taxon>Bacteria</taxon>
        <taxon>Bacillati</taxon>
        <taxon>Cyanobacteriota</taxon>
        <taxon>Cyanophyceae</taxon>
        <taxon>Oscillatoriophycideae</taxon>
        <taxon>Oscillatoriales</taxon>
        <taxon>Oscillatoriaceae</taxon>
        <taxon>Phormidium</taxon>
    </lineage>
</organism>
<dbReference type="Proteomes" id="UP000664844">
    <property type="component" value="Unassembled WGS sequence"/>
</dbReference>
<gene>
    <name evidence="2" type="ORF">J0895_18435</name>
</gene>
<evidence type="ECO:0000313" key="3">
    <source>
        <dbReference type="Proteomes" id="UP000664844"/>
    </source>
</evidence>
<evidence type="ECO:0008006" key="4">
    <source>
        <dbReference type="Google" id="ProtNLM"/>
    </source>
</evidence>
<keyword evidence="3" id="KW-1185">Reference proteome</keyword>
<protein>
    <recommendedName>
        <fullName evidence="4">DUF4878 domain-containing protein</fullName>
    </recommendedName>
</protein>
<keyword evidence="1" id="KW-0812">Transmembrane</keyword>
<evidence type="ECO:0000313" key="2">
    <source>
        <dbReference type="EMBL" id="MBO0351010.1"/>
    </source>
</evidence>